<dbReference type="Pfam" id="PF10088">
    <property type="entry name" value="DUF2326"/>
    <property type="match status" value="1"/>
</dbReference>
<reference evidence="3" key="1">
    <citation type="submission" date="2019-11" db="EMBL/GenBank/DDBJ databases">
        <authorList>
            <person name="Feng L."/>
        </authorList>
    </citation>
    <scope>NUCLEOTIDE SEQUENCE</scope>
    <source>
        <strain evidence="3">RgnavusLFYP19</strain>
    </source>
</reference>
<name>A0A6N3AAM4_MEDGN</name>
<dbReference type="AlphaFoldDB" id="A0A6N3AAM4"/>
<protein>
    <recommendedName>
        <fullName evidence="2">DUF2326 domain-containing protein</fullName>
    </recommendedName>
</protein>
<dbReference type="RefSeq" id="WP_156728983.1">
    <property type="nucleotide sequence ID" value="NZ_CACRUK010000011.1"/>
</dbReference>
<dbReference type="InterPro" id="IPR018760">
    <property type="entry name" value="DUF2326"/>
</dbReference>
<dbReference type="SUPFAM" id="SSF52540">
    <property type="entry name" value="P-loop containing nucleoside triphosphate hydrolases"/>
    <property type="match status" value="1"/>
</dbReference>
<dbReference type="InterPro" id="IPR027417">
    <property type="entry name" value="P-loop_NTPase"/>
</dbReference>
<accession>A0A6N3AAM4</accession>
<evidence type="ECO:0000256" key="1">
    <source>
        <dbReference type="SAM" id="Coils"/>
    </source>
</evidence>
<keyword evidence="1" id="KW-0175">Coiled coil</keyword>
<feature type="coiled-coil region" evidence="1">
    <location>
        <begin position="181"/>
        <end position="280"/>
    </location>
</feature>
<evidence type="ECO:0000313" key="3">
    <source>
        <dbReference type="EMBL" id="VYT87367.1"/>
    </source>
</evidence>
<dbReference type="EMBL" id="CACRUK010000011">
    <property type="protein sequence ID" value="VYT87367.1"/>
    <property type="molecule type" value="Genomic_DNA"/>
</dbReference>
<organism evidence="3">
    <name type="scientific">Mediterraneibacter gnavus</name>
    <name type="common">Ruminococcus gnavus</name>
    <dbReference type="NCBI Taxonomy" id="33038"/>
    <lineage>
        <taxon>Bacteria</taxon>
        <taxon>Bacillati</taxon>
        <taxon>Bacillota</taxon>
        <taxon>Clostridia</taxon>
        <taxon>Lachnospirales</taxon>
        <taxon>Lachnospiraceae</taxon>
        <taxon>Mediterraneibacter</taxon>
    </lineage>
</organism>
<gene>
    <name evidence="3" type="ORF">RGLFYP19_00924</name>
</gene>
<evidence type="ECO:0000259" key="2">
    <source>
        <dbReference type="Pfam" id="PF10088"/>
    </source>
</evidence>
<proteinExistence type="predicted"/>
<feature type="domain" description="DUF2326" evidence="2">
    <location>
        <begin position="430"/>
        <end position="549"/>
    </location>
</feature>
<sequence length="561" mass="64179">MLVEVQCDKFIENGKVRKPIRFHAGLNAVLGDDNGSNSIGKSTFLMILDFVFGGSDYVKKCADVQENVKEHTINFCYQFNNELFYFSRSTTEYNQVLKCDANYHQLPDTKPMTLSEYGEFLCEKYGLSVEGLTWRGAVARFIRVYKRDTLDEERPLRSAKDEKAADVIKKYMQLFDKYSPVEAQIKQAAAAEDEKEAFRKTTQQYNHVRAAKTKKEKEANAKRISELEKREKELAENSNKGLLDLDSMQAQQISALTDQLINYRRQRAQVQTQLNSIRRDMTGQKKGFKRTFSELSRFFPNEDFRTLEEIEHFHQKLAKVLADEFAETEKDLATAYVLLGNEIVKIKDQITAIKNIPNVTQAILKEFAEITTELHNLQEANSNFDELEKLKIIAADYAATRDAVIADQLRSIEITVNRAMREISNEILKDITHMPPDLKLEKLNKYVFKTPNDGGTGAQYRGLITFDLANMEVAPVPFVVHDSVLLKNIEKAVFAAIVKVYEAEKAHGRQVFMSYDTLDSYDEETQRIVKKNAVLELSPGGNELFGWAWNKEKKDGSDGNK</sequence>